<dbReference type="PANTHER" id="PTHR33085">
    <property type="entry name" value="OS12G0113100 PROTEIN-RELATED"/>
    <property type="match status" value="1"/>
</dbReference>
<dbReference type="EMBL" id="RWGY01000039">
    <property type="protein sequence ID" value="TVU08844.1"/>
    <property type="molecule type" value="Genomic_DNA"/>
</dbReference>
<dbReference type="OrthoDB" id="673005at2759"/>
<protein>
    <submittedName>
        <fullName evidence="1">Uncharacterized protein</fullName>
    </submittedName>
</protein>
<organism evidence="1 2">
    <name type="scientific">Eragrostis curvula</name>
    <name type="common">weeping love grass</name>
    <dbReference type="NCBI Taxonomy" id="38414"/>
    <lineage>
        <taxon>Eukaryota</taxon>
        <taxon>Viridiplantae</taxon>
        <taxon>Streptophyta</taxon>
        <taxon>Embryophyta</taxon>
        <taxon>Tracheophyta</taxon>
        <taxon>Spermatophyta</taxon>
        <taxon>Magnoliopsida</taxon>
        <taxon>Liliopsida</taxon>
        <taxon>Poales</taxon>
        <taxon>Poaceae</taxon>
        <taxon>PACMAD clade</taxon>
        <taxon>Chloridoideae</taxon>
        <taxon>Eragrostideae</taxon>
        <taxon>Eragrostidinae</taxon>
        <taxon>Eragrostis</taxon>
    </lineage>
</organism>
<proteinExistence type="predicted"/>
<gene>
    <name evidence="1" type="ORF">EJB05_42260</name>
</gene>
<keyword evidence="2" id="KW-1185">Reference proteome</keyword>
<name>A0A5J9TBV8_9POAL</name>
<dbReference type="InterPro" id="IPR012871">
    <property type="entry name" value="DUF1668_ORYSA"/>
</dbReference>
<sequence>MPVPDKKRKRKIKVKDRVAAAWEARLIRVRRGNKKKKANSEGSAAKQPVFLVLEHGYEKPSYSVIEASAGAVAHRLVNVSPGMSFAAVGTRDGPRIVGVGVEHTTVYDPKTSTDVLGPRLVDPKMRPVLIPHGSKLYALARNPSVVQGLDFVPWFSVLDLDPGTLPGGARAYSTWCELPSPPLFPCRLNPLEYRNPPKLCVASYAVVGSYILLSVQQDKLSCDLDMEVDTDKGTCAFDMDSNQWEMVDDKNLPFIGQAVPLGGHHFIAPSRAKGGAAAVYYIDVFPPGNTNTGKTELSIVELPVASKGTVPGQMLCSMGKGSFTSFDIRFLDSGPEAKVDKSRIVHRTYSLVSADDAETNSIVIVKQQRQIFKLRGPFSRLAHPSPVVAALTMMPGFWSLWPRISGVAYDILLRKKNAFDLSIISEPRHNSELGPSPNADLVNEIDTCNC</sequence>
<accession>A0A5J9TBV8</accession>
<evidence type="ECO:0000313" key="2">
    <source>
        <dbReference type="Proteomes" id="UP000324897"/>
    </source>
</evidence>
<dbReference type="Proteomes" id="UP000324897">
    <property type="component" value="Chromosome 3"/>
</dbReference>
<evidence type="ECO:0000313" key="1">
    <source>
        <dbReference type="EMBL" id="TVU08844.1"/>
    </source>
</evidence>
<dbReference type="AlphaFoldDB" id="A0A5J9TBV8"/>
<reference evidence="1 2" key="1">
    <citation type="journal article" date="2019" name="Sci. Rep.">
        <title>A high-quality genome of Eragrostis curvula grass provides insights into Poaceae evolution and supports new strategies to enhance forage quality.</title>
        <authorList>
            <person name="Carballo J."/>
            <person name="Santos B.A.C.M."/>
            <person name="Zappacosta D."/>
            <person name="Garbus I."/>
            <person name="Selva J.P."/>
            <person name="Gallo C.A."/>
            <person name="Diaz A."/>
            <person name="Albertini E."/>
            <person name="Caccamo M."/>
            <person name="Echenique V."/>
        </authorList>
    </citation>
    <scope>NUCLEOTIDE SEQUENCE [LARGE SCALE GENOMIC DNA]</scope>
    <source>
        <strain evidence="2">cv. Victoria</strain>
        <tissue evidence="1">Leaf</tissue>
    </source>
</reference>
<comment type="caution">
    <text evidence="1">The sequence shown here is derived from an EMBL/GenBank/DDBJ whole genome shotgun (WGS) entry which is preliminary data.</text>
</comment>
<dbReference type="PANTHER" id="PTHR33085:SF127">
    <property type="entry name" value="EXPRESSED PROTEIN"/>
    <property type="match status" value="1"/>
</dbReference>
<dbReference type="Pfam" id="PF07893">
    <property type="entry name" value="DUF1668"/>
    <property type="match status" value="1"/>
</dbReference>
<dbReference type="Gramene" id="TVU08844">
    <property type="protein sequence ID" value="TVU08844"/>
    <property type="gene ID" value="EJB05_42260"/>
</dbReference>